<dbReference type="HOGENOM" id="CLU_044718_1_0_1"/>
<reference evidence="13 14" key="1">
    <citation type="journal article" date="2009" name="Science">
        <title>Genome sequence, comparative analysis, and population genetics of the domestic horse.</title>
        <authorList>
            <consortium name="Broad Institute Genome Sequencing Platform"/>
            <consortium name="Broad Institute Whole Genome Assembly Team"/>
            <person name="Wade C.M."/>
            <person name="Giulotto E."/>
            <person name="Sigurdsson S."/>
            <person name="Zoli M."/>
            <person name="Gnerre S."/>
            <person name="Imsland F."/>
            <person name="Lear T.L."/>
            <person name="Adelson D.L."/>
            <person name="Bailey E."/>
            <person name="Bellone R.R."/>
            <person name="Bloecker H."/>
            <person name="Distl O."/>
            <person name="Edgar R.C."/>
            <person name="Garber M."/>
            <person name="Leeb T."/>
            <person name="Mauceli E."/>
            <person name="MacLeod J.N."/>
            <person name="Penedo M.C.T."/>
            <person name="Raison J.M."/>
            <person name="Sharpe T."/>
            <person name="Vogel J."/>
            <person name="Andersson L."/>
            <person name="Antczak D.F."/>
            <person name="Biagi T."/>
            <person name="Binns M.M."/>
            <person name="Chowdhary B.P."/>
            <person name="Coleman S.J."/>
            <person name="Della Valle G."/>
            <person name="Fryc S."/>
            <person name="Guerin G."/>
            <person name="Hasegawa T."/>
            <person name="Hill E.W."/>
            <person name="Jurka J."/>
            <person name="Kiialainen A."/>
            <person name="Lindgren G."/>
            <person name="Liu J."/>
            <person name="Magnani E."/>
            <person name="Mickelson J.R."/>
            <person name="Murray J."/>
            <person name="Nergadze S.G."/>
            <person name="Onofrio R."/>
            <person name="Pedroni S."/>
            <person name="Piras M.F."/>
            <person name="Raudsepp T."/>
            <person name="Rocchi M."/>
            <person name="Roeed K.H."/>
            <person name="Ryder O.A."/>
            <person name="Searle S."/>
            <person name="Skow L."/>
            <person name="Swinburne J.E."/>
            <person name="Syvaenen A.C."/>
            <person name="Tozaki T."/>
            <person name="Valberg S.J."/>
            <person name="Vaudin M."/>
            <person name="White J.R."/>
            <person name="Zody M.C."/>
            <person name="Lander E.S."/>
            <person name="Lindblad-Toh K."/>
        </authorList>
    </citation>
    <scope>NUCLEOTIDE SEQUENCE [LARGE SCALE GENOMIC DNA]</scope>
    <source>
        <strain evidence="13 14">Thoroughbred</strain>
    </source>
</reference>
<dbReference type="InterPro" id="IPR002048">
    <property type="entry name" value="EF_hand_dom"/>
</dbReference>
<keyword evidence="3" id="KW-0732">Signal</keyword>
<reference evidence="13" key="2">
    <citation type="submission" date="2025-08" db="UniProtKB">
        <authorList>
            <consortium name="Ensembl"/>
        </authorList>
    </citation>
    <scope>IDENTIFICATION</scope>
    <source>
        <strain evidence="13">Thoroughbred</strain>
    </source>
</reference>
<dbReference type="GO" id="GO:0005783">
    <property type="term" value="C:endoplasmic reticulum"/>
    <property type="evidence" value="ECO:0000318"/>
    <property type="project" value="GO_Central"/>
</dbReference>
<dbReference type="PROSITE" id="PS00018">
    <property type="entry name" value="EF_HAND_1"/>
    <property type="match status" value="5"/>
</dbReference>
<keyword evidence="6" id="KW-0333">Golgi apparatus</keyword>
<dbReference type="PANTHER" id="PTHR10827:SF98">
    <property type="entry name" value="45 KDA CALCIUM-BINDING PROTEIN"/>
    <property type="match status" value="1"/>
</dbReference>
<keyword evidence="5" id="KW-0106">Calcium</keyword>
<evidence type="ECO:0000313" key="15">
    <source>
        <dbReference type="VGNC" id="VGNC:22770"/>
    </source>
</evidence>
<accession>F6PNM1</accession>
<dbReference type="Pfam" id="PF13499">
    <property type="entry name" value="EF-hand_7"/>
    <property type="match status" value="1"/>
</dbReference>
<keyword evidence="7" id="KW-0325">Glycoprotein</keyword>
<dbReference type="CDD" id="cd16225">
    <property type="entry name" value="EFh_CREC_cab45"/>
    <property type="match status" value="1"/>
</dbReference>
<dbReference type="GO" id="GO:0005509">
    <property type="term" value="F:calcium ion binding"/>
    <property type="evidence" value="ECO:0000318"/>
    <property type="project" value="GO_Central"/>
</dbReference>
<evidence type="ECO:0000256" key="11">
    <source>
        <dbReference type="SAM" id="MobiDB-lite"/>
    </source>
</evidence>
<feature type="domain" description="EF-hand" evidence="12">
    <location>
        <begin position="764"/>
        <end position="799"/>
    </location>
</feature>
<dbReference type="PANTHER" id="PTHR10827">
    <property type="entry name" value="RETICULOCALBIN"/>
    <property type="match status" value="1"/>
</dbReference>
<dbReference type="GO" id="GO:0005796">
    <property type="term" value="C:Golgi lumen"/>
    <property type="evidence" value="ECO:0007669"/>
    <property type="project" value="UniProtKB-SubCell"/>
</dbReference>
<feature type="compositionally biased region" description="Low complexity" evidence="11">
    <location>
        <begin position="350"/>
        <end position="365"/>
    </location>
</feature>
<evidence type="ECO:0000256" key="4">
    <source>
        <dbReference type="ARBA" id="ARBA00022737"/>
    </source>
</evidence>
<feature type="domain" description="EF-hand" evidence="12">
    <location>
        <begin position="629"/>
        <end position="664"/>
    </location>
</feature>
<sequence>LPGTCRLRQWNASRRLPQLAPHRPPSDSHCSGHLPRRLSWPLLQRRRAVRRAAAVPSEPRVRGLRSRDALLPLAALRGRRGPVVDVGETQLHLLLAQAALARQRLVLLQHVLQALLVRHQVLVAAAAGLVLGVEARVVLALHVHWCEPGAQRHVLAVPRAQILAADAQVVHQVGREHVAAPQRVGQVVVAQLPGGLAPAAPGLDAPAAREKAPVEAAAARGVAGTQLGHQRVQPCERVVVRLEHELEGHVLVQPGQHGQHLGRKVLVGVAQRGQQQQVAVPCLLALQGAPLLGAQAVRAHGEARPHVARAAAPRRRQPRAADHAAPLGSPRRAGHQHGQEGGGARGPGGQDAAAGRRAGALGRAARQVEQRGAAERQAAQAQRRPVPPRAPQQLHDPAGGVARPGLGDWTAAAGAAARQRAGLGSRGPAHASHWAPWGHVHSHAFIIPRPGPGWGLPAYAAPSARRKDGGAGVLAGRSRPRHRPAARPFPEERWLRPSHRVGGVTGAQALGRSAGSGRREGGRSWLHLQITAVWTQVAMVSRQPLLCSWTPRCLWLLGVILLMDASARPANHSSVRERMGTREENEILPPDHLNGVKLEMDGHLNKDFHQEVFLGKDTDGFEEDAEPRRSRRKLMVIFSKVDVNTDRRISAKEMQHWIMEKTAEHFQEAIAESKVHFQAVDPDGDGHVSWDEYKVKFLASKGHNEREVAEKIKNNEELKIDEETQEVLENLKDRWYQADKPPSDLLLTEEEFLSFLHPEHSRGMLQFMVREIVRDLDQDGDKQLSLPEFISLPVGTVENQQGQDMDDSWVRDRKKEFEELIDADHNGIVTMAELEDYMDPMNEYNALNEAKQMIAIADENQNHHLEPEEVLKYSEFFTGSKLMDYARNVHEEF</sequence>
<evidence type="ECO:0000256" key="10">
    <source>
        <dbReference type="ARBA" id="ARBA00031511"/>
    </source>
</evidence>
<evidence type="ECO:0000313" key="13">
    <source>
        <dbReference type="Ensembl" id="ENSECAP00000015555.2"/>
    </source>
</evidence>
<evidence type="ECO:0000256" key="7">
    <source>
        <dbReference type="ARBA" id="ARBA00023180"/>
    </source>
</evidence>
<dbReference type="Proteomes" id="UP000002281">
    <property type="component" value="Chromosome 2"/>
</dbReference>
<gene>
    <name evidence="15" type="primary">SDF4</name>
</gene>
<keyword evidence="2" id="KW-0479">Metal-binding</keyword>
<feature type="domain" description="EF-hand" evidence="12">
    <location>
        <begin position="668"/>
        <end position="703"/>
    </location>
</feature>
<dbReference type="PaxDb" id="9796-ENSECAP00000015555"/>
<feature type="compositionally biased region" description="Gly residues" evidence="11">
    <location>
        <begin position="339"/>
        <end position="349"/>
    </location>
</feature>
<keyword evidence="14" id="KW-1185">Reference proteome</keyword>
<evidence type="ECO:0000256" key="1">
    <source>
        <dbReference type="ARBA" id="ARBA00006431"/>
    </source>
</evidence>
<dbReference type="Bgee" id="ENSECAG00000017831">
    <property type="expression patterns" value="Expressed in articular cartilage of joint and 23 other cell types or tissues"/>
</dbReference>
<dbReference type="GO" id="GO:0017156">
    <property type="term" value="P:calcium-ion regulated exocytosis"/>
    <property type="evidence" value="ECO:0000318"/>
    <property type="project" value="GO_Central"/>
</dbReference>
<dbReference type="VGNC" id="VGNC:22770">
    <property type="gene designation" value="SDF4"/>
</dbReference>
<organism evidence="13 14">
    <name type="scientific">Equus caballus</name>
    <name type="common">Horse</name>
    <dbReference type="NCBI Taxonomy" id="9796"/>
    <lineage>
        <taxon>Eukaryota</taxon>
        <taxon>Metazoa</taxon>
        <taxon>Chordata</taxon>
        <taxon>Craniata</taxon>
        <taxon>Vertebrata</taxon>
        <taxon>Euteleostomi</taxon>
        <taxon>Mammalia</taxon>
        <taxon>Eutheria</taxon>
        <taxon>Laurasiatheria</taxon>
        <taxon>Perissodactyla</taxon>
        <taxon>Equidae</taxon>
        <taxon>Equus</taxon>
    </lineage>
</organism>
<feature type="region of interest" description="Disordered" evidence="11">
    <location>
        <begin position="303"/>
        <end position="407"/>
    </location>
</feature>
<evidence type="ECO:0000256" key="3">
    <source>
        <dbReference type="ARBA" id="ARBA00022729"/>
    </source>
</evidence>
<evidence type="ECO:0000256" key="2">
    <source>
        <dbReference type="ARBA" id="ARBA00022723"/>
    </source>
</evidence>
<evidence type="ECO:0000256" key="9">
    <source>
        <dbReference type="ARBA" id="ARBA00023817"/>
    </source>
</evidence>
<protein>
    <recommendedName>
        <fullName evidence="9">45 kDa calcium-binding protein</fullName>
    </recommendedName>
    <alternativeName>
        <fullName evidence="10">Stromal cell-derived factor 4</fullName>
    </alternativeName>
</protein>
<evidence type="ECO:0000313" key="14">
    <source>
        <dbReference type="Proteomes" id="UP000002281"/>
    </source>
</evidence>
<feature type="compositionally biased region" description="Low complexity" evidence="11">
    <location>
        <begin position="375"/>
        <end position="384"/>
    </location>
</feature>
<dbReference type="FunFam" id="1.10.238.10:FF:000120">
    <property type="entry name" value="45 kDa calcium-binding protein"/>
    <property type="match status" value="1"/>
</dbReference>
<dbReference type="PROSITE" id="PS50222">
    <property type="entry name" value="EF_HAND_2"/>
    <property type="match status" value="3"/>
</dbReference>
<comment type="subcellular location">
    <subcellularLocation>
        <location evidence="8">Golgi apparatus lumen</location>
    </subcellularLocation>
</comment>
<evidence type="ECO:0000256" key="5">
    <source>
        <dbReference type="ARBA" id="ARBA00022837"/>
    </source>
</evidence>
<comment type="similarity">
    <text evidence="1">Belongs to the CREC family.</text>
</comment>
<dbReference type="InterPro" id="IPR011992">
    <property type="entry name" value="EF-hand-dom_pair"/>
</dbReference>
<dbReference type="Ensembl" id="ENSECAT00000019027.3">
    <property type="protein sequence ID" value="ENSECAP00000015555.2"/>
    <property type="gene ID" value="ENSECAG00000017831.3"/>
</dbReference>
<dbReference type="InterPro" id="IPR018247">
    <property type="entry name" value="EF_Hand_1_Ca_BS"/>
</dbReference>
<dbReference type="AlphaFoldDB" id="F6PNM1"/>
<keyword evidence="4" id="KW-0677">Repeat</keyword>
<evidence type="ECO:0000256" key="8">
    <source>
        <dbReference type="ARBA" id="ARBA00023769"/>
    </source>
</evidence>
<dbReference type="InterPro" id="IPR027240">
    <property type="entry name" value="CAB45_EFh"/>
</dbReference>
<reference evidence="13" key="3">
    <citation type="submission" date="2025-09" db="UniProtKB">
        <authorList>
            <consortium name="Ensembl"/>
        </authorList>
    </citation>
    <scope>IDENTIFICATION</scope>
    <source>
        <strain evidence="13">Thoroughbred</strain>
    </source>
</reference>
<dbReference type="Gene3D" id="1.10.238.10">
    <property type="entry name" value="EF-hand"/>
    <property type="match status" value="3"/>
</dbReference>
<evidence type="ECO:0000256" key="6">
    <source>
        <dbReference type="ARBA" id="ARBA00023034"/>
    </source>
</evidence>
<proteinExistence type="inferred from homology"/>
<dbReference type="SUPFAM" id="SSF47473">
    <property type="entry name" value="EF-hand"/>
    <property type="match status" value="2"/>
</dbReference>
<evidence type="ECO:0000259" key="12">
    <source>
        <dbReference type="PROSITE" id="PS50222"/>
    </source>
</evidence>
<feature type="region of interest" description="Disordered" evidence="11">
    <location>
        <begin position="465"/>
        <end position="487"/>
    </location>
</feature>
<dbReference type="SMART" id="SM00054">
    <property type="entry name" value="EFh"/>
    <property type="match status" value="5"/>
</dbReference>
<dbReference type="STRING" id="9796.ENSECAP00000015555"/>
<dbReference type="GeneTree" id="ENSGT01010000222360"/>
<dbReference type="InParanoid" id="F6PNM1"/>
<name>F6PNM1_HORSE</name>
<dbReference type="FunFam" id="1.10.238.10:FF:000207">
    <property type="entry name" value="Putative 45 kDa calcium-binding protein"/>
    <property type="match status" value="1"/>
</dbReference>